<sequence length="772" mass="86664">MERPSLISRSSSSLSNLLSKDEKPLLPHSVRERPKLRVRTVLSHCLYRRLILWAVAALLLLSLALTSSKSGLRRERLLDLVNAKPHGDVGDDGVNGANNGEPKVVVVVTGSEKTQAPVWREGMQHWLKFKHLDGFFVGLKALVPAAEHKPEHPRRKGEKSPFPLTISYTGLPTPTPFVPQPDYESPSYTSQHHKVQPCYLDKDNKIPVPDLFAYNGLVQGQAEPVIGSHSLLGLRDDVCFDRFGRYGPYGLGYRFEEGGVEVGMDTEQAGNEAVWAKTGKINYDTMDWGDAQSRCYESNKDRFVDANSASQPSTTSSAKHPERTFSHSERPKGKISRTAVVVRLYTGYQWTHHAVLNFRAMISELALKSGGEYNVHFLLHVRDDNEAIWADPATVQRVLDDNVPAEFHGICTLWSHGQMRLVYPGQFGRSFSNPSGGDIHGVYRSAHMPLQYFALNHPEYDHFWNWELDMRWLGNYYELFDRLGKWGKQQSRVGAWERSAKYYIPGYHGDWANFTALVHRETVASGRGAVFGPVAFPGRVPLRSESAGQGFIPTECATRADPNCGVGEDADLITLNPMFDAEDSGWVFSGDVTGYSTTLPVPPRRCAIITASRLSRRLLGVMHEENWRLHHSMFSEMFPASVALHRGLKAVYAPHPVSIDREWDLASVDRAFNGGRDHSSGGRGSPFDLRNEHNHKGTTWYYHSEFAGLLWRRWLGYAQHDGRGPNGGRSGEGALRGGKVEEERASNTGRMCLRSMLVHPIKWEHPSELEDY</sequence>
<evidence type="ECO:0000313" key="4">
    <source>
        <dbReference type="Proteomes" id="UP001278766"/>
    </source>
</evidence>
<feature type="compositionally biased region" description="Gly residues" evidence="1">
    <location>
        <begin position="724"/>
        <end position="736"/>
    </location>
</feature>
<dbReference type="PANTHER" id="PTHR36205:SF3">
    <property type="entry name" value="MAJOR FACILITATOR SUPERFAMILY TRANSPORTER"/>
    <property type="match status" value="1"/>
</dbReference>
<feature type="transmembrane region" description="Helical" evidence="2">
    <location>
        <begin position="46"/>
        <end position="65"/>
    </location>
</feature>
<organism evidence="3 4">
    <name type="scientific">Chaetomium fimeti</name>
    <dbReference type="NCBI Taxonomy" id="1854472"/>
    <lineage>
        <taxon>Eukaryota</taxon>
        <taxon>Fungi</taxon>
        <taxon>Dikarya</taxon>
        <taxon>Ascomycota</taxon>
        <taxon>Pezizomycotina</taxon>
        <taxon>Sordariomycetes</taxon>
        <taxon>Sordariomycetidae</taxon>
        <taxon>Sordariales</taxon>
        <taxon>Chaetomiaceae</taxon>
        <taxon>Chaetomium</taxon>
    </lineage>
</organism>
<reference evidence="3" key="1">
    <citation type="journal article" date="2023" name="Mol. Phylogenet. Evol.">
        <title>Genome-scale phylogeny and comparative genomics of the fungal order Sordariales.</title>
        <authorList>
            <person name="Hensen N."/>
            <person name="Bonometti L."/>
            <person name="Westerberg I."/>
            <person name="Brannstrom I.O."/>
            <person name="Guillou S."/>
            <person name="Cros-Aarteil S."/>
            <person name="Calhoun S."/>
            <person name="Haridas S."/>
            <person name="Kuo A."/>
            <person name="Mondo S."/>
            <person name="Pangilinan J."/>
            <person name="Riley R."/>
            <person name="LaButti K."/>
            <person name="Andreopoulos B."/>
            <person name="Lipzen A."/>
            <person name="Chen C."/>
            <person name="Yan M."/>
            <person name="Daum C."/>
            <person name="Ng V."/>
            <person name="Clum A."/>
            <person name="Steindorff A."/>
            <person name="Ohm R.A."/>
            <person name="Martin F."/>
            <person name="Silar P."/>
            <person name="Natvig D.O."/>
            <person name="Lalanne C."/>
            <person name="Gautier V."/>
            <person name="Ament-Velasquez S.L."/>
            <person name="Kruys A."/>
            <person name="Hutchinson M.I."/>
            <person name="Powell A.J."/>
            <person name="Barry K."/>
            <person name="Miller A.N."/>
            <person name="Grigoriev I.V."/>
            <person name="Debuchy R."/>
            <person name="Gladieux P."/>
            <person name="Hiltunen Thoren M."/>
            <person name="Johannesson H."/>
        </authorList>
    </citation>
    <scope>NUCLEOTIDE SEQUENCE</scope>
    <source>
        <strain evidence="3">CBS 168.71</strain>
    </source>
</reference>
<keyword evidence="2" id="KW-0472">Membrane</keyword>
<proteinExistence type="predicted"/>
<keyword evidence="2" id="KW-1133">Transmembrane helix</keyword>
<accession>A0AAE0HI07</accession>
<evidence type="ECO:0000313" key="3">
    <source>
        <dbReference type="EMBL" id="KAK3296875.1"/>
    </source>
</evidence>
<feature type="region of interest" description="Disordered" evidence="1">
    <location>
        <begin position="722"/>
        <end position="746"/>
    </location>
</feature>
<reference evidence="3" key="2">
    <citation type="submission" date="2023-06" db="EMBL/GenBank/DDBJ databases">
        <authorList>
            <consortium name="Lawrence Berkeley National Laboratory"/>
            <person name="Haridas S."/>
            <person name="Hensen N."/>
            <person name="Bonometti L."/>
            <person name="Westerberg I."/>
            <person name="Brannstrom I.O."/>
            <person name="Guillou S."/>
            <person name="Cros-Aarteil S."/>
            <person name="Calhoun S."/>
            <person name="Kuo A."/>
            <person name="Mondo S."/>
            <person name="Pangilinan J."/>
            <person name="Riley R."/>
            <person name="Labutti K."/>
            <person name="Andreopoulos B."/>
            <person name="Lipzen A."/>
            <person name="Chen C."/>
            <person name="Yanf M."/>
            <person name="Daum C."/>
            <person name="Ng V."/>
            <person name="Clum A."/>
            <person name="Steindorff A."/>
            <person name="Ohm R."/>
            <person name="Martin F."/>
            <person name="Silar P."/>
            <person name="Natvig D."/>
            <person name="Lalanne C."/>
            <person name="Gautier V."/>
            <person name="Ament-Velasquez S.L."/>
            <person name="Kruys A."/>
            <person name="Hutchinson M.I."/>
            <person name="Powell A.J."/>
            <person name="Barry K."/>
            <person name="Miller A.N."/>
            <person name="Grigoriev I.V."/>
            <person name="Debuchy R."/>
            <person name="Gladieux P."/>
            <person name="Thoren M.H."/>
            <person name="Johannesson H."/>
        </authorList>
    </citation>
    <scope>NUCLEOTIDE SEQUENCE</scope>
    <source>
        <strain evidence="3">CBS 168.71</strain>
    </source>
</reference>
<feature type="region of interest" description="Disordered" evidence="1">
    <location>
        <begin position="306"/>
        <end position="332"/>
    </location>
</feature>
<name>A0AAE0HI07_9PEZI</name>
<dbReference type="InterPro" id="IPR021822">
    <property type="entry name" value="DUF3405"/>
</dbReference>
<keyword evidence="4" id="KW-1185">Reference proteome</keyword>
<evidence type="ECO:0000256" key="2">
    <source>
        <dbReference type="SAM" id="Phobius"/>
    </source>
</evidence>
<evidence type="ECO:0000256" key="1">
    <source>
        <dbReference type="SAM" id="MobiDB-lite"/>
    </source>
</evidence>
<dbReference type="GeneID" id="87834754"/>
<dbReference type="Proteomes" id="UP001278766">
    <property type="component" value="Unassembled WGS sequence"/>
</dbReference>
<dbReference type="EMBL" id="JAUEPN010000003">
    <property type="protein sequence ID" value="KAK3296875.1"/>
    <property type="molecule type" value="Genomic_DNA"/>
</dbReference>
<dbReference type="RefSeq" id="XP_062660389.1">
    <property type="nucleotide sequence ID" value="XM_062797806.1"/>
</dbReference>
<dbReference type="AlphaFoldDB" id="A0AAE0HI07"/>
<protein>
    <recommendedName>
        <fullName evidence="5">Major facilitator superfamily transporter</fullName>
    </recommendedName>
</protein>
<keyword evidence="2" id="KW-0812">Transmembrane</keyword>
<gene>
    <name evidence="3" type="ORF">B0H64DRAFT_111785</name>
</gene>
<dbReference type="Pfam" id="PF11885">
    <property type="entry name" value="DUF3405"/>
    <property type="match status" value="1"/>
</dbReference>
<feature type="compositionally biased region" description="Polar residues" evidence="1">
    <location>
        <begin position="307"/>
        <end position="318"/>
    </location>
</feature>
<comment type="caution">
    <text evidence="3">The sequence shown here is derived from an EMBL/GenBank/DDBJ whole genome shotgun (WGS) entry which is preliminary data.</text>
</comment>
<dbReference type="PANTHER" id="PTHR36205">
    <property type="entry name" value="CHROMOSOME 19, WHOLE GENOME SHOTGUN SEQUENCE"/>
    <property type="match status" value="1"/>
</dbReference>
<feature type="compositionally biased region" description="Basic and acidic residues" evidence="1">
    <location>
        <begin position="319"/>
        <end position="332"/>
    </location>
</feature>
<evidence type="ECO:0008006" key="5">
    <source>
        <dbReference type="Google" id="ProtNLM"/>
    </source>
</evidence>